<proteinExistence type="predicted"/>
<dbReference type="Proteomes" id="UP001165405">
    <property type="component" value="Unassembled WGS sequence"/>
</dbReference>
<accession>A0AA41UBF7</accession>
<organism evidence="1 2">
    <name type="scientific">Antribacter soli</name>
    <dbReference type="NCBI Taxonomy" id="2910976"/>
    <lineage>
        <taxon>Bacteria</taxon>
        <taxon>Bacillati</taxon>
        <taxon>Actinomycetota</taxon>
        <taxon>Actinomycetes</taxon>
        <taxon>Micrococcales</taxon>
        <taxon>Promicromonosporaceae</taxon>
        <taxon>Antribacter</taxon>
    </lineage>
</organism>
<evidence type="ECO:0000313" key="2">
    <source>
        <dbReference type="Proteomes" id="UP001165405"/>
    </source>
</evidence>
<evidence type="ECO:0000313" key="1">
    <source>
        <dbReference type="EMBL" id="MCF4121049.1"/>
    </source>
</evidence>
<sequence length="228" mass="23753">MSTTSTQGAGTTEADGQAWSWTVDPVAGWVVVPSTTSESPEVISSWESDVVEAVLGSVEPGTPEGSDGGVVLSDEDRALLRQNVGLAVANLLKFADHVAPDARIAALVGLEDRGPVPVVVSVVMGEPGASDDTLLEVLGATGGNPVNPPNIEYFELPDGDGIRVTRLDLDQATGGVWLSVGVGRRTEHPDAVVDTVLLWRTQDIITVEAVGEALDELLPAVRVTRSAQ</sequence>
<gene>
    <name evidence="1" type="ORF">L1785_08645</name>
</gene>
<reference evidence="1" key="1">
    <citation type="submission" date="2022-01" db="EMBL/GenBank/DDBJ databases">
        <title>Antribacter sp. nov., isolated from Guizhou of China.</title>
        <authorList>
            <person name="Chengliang C."/>
            <person name="Ya Z."/>
        </authorList>
    </citation>
    <scope>NUCLEOTIDE SEQUENCE</scope>
    <source>
        <strain evidence="1">KLBMP 9083</strain>
    </source>
</reference>
<dbReference type="AlphaFoldDB" id="A0AA41UBF7"/>
<dbReference type="EMBL" id="JAKGSG010000025">
    <property type="protein sequence ID" value="MCF4121049.1"/>
    <property type="molecule type" value="Genomic_DNA"/>
</dbReference>
<keyword evidence="2" id="KW-1185">Reference proteome</keyword>
<name>A0AA41UBF7_9MICO</name>
<comment type="caution">
    <text evidence="1">The sequence shown here is derived from an EMBL/GenBank/DDBJ whole genome shotgun (WGS) entry which is preliminary data.</text>
</comment>
<dbReference type="RefSeq" id="WP_236088814.1">
    <property type="nucleotide sequence ID" value="NZ_JAKGSG010000025.1"/>
</dbReference>
<protein>
    <submittedName>
        <fullName evidence="1">Uncharacterized protein</fullName>
    </submittedName>
</protein>